<dbReference type="PANTHER" id="PTHR11795:SF451">
    <property type="entry name" value="ABC TRANSPORTER PERMEASE PROTEIN"/>
    <property type="match status" value="1"/>
</dbReference>
<dbReference type="GO" id="GO:0022857">
    <property type="term" value="F:transmembrane transporter activity"/>
    <property type="evidence" value="ECO:0007669"/>
    <property type="project" value="InterPro"/>
</dbReference>
<sequence length="290" mass="30967">MSYFWTLLIYGVLVGALYGLVAIAFALIYKVSRVINFAQGEMMMLVAYIAYSIALVTDGNLYIQIATIIAASVVIGAIIERVIVRPMLGRSTFSIVMLTIALAVFVRAFVGLFWDTDSHRYPIAVGGEMVSIFGVTFLVSQLVLLAIFFATCIGLWAFLKYTIAGIAMRATASDPAVTMLMGISVKRLYSIAWVISAVISGMAGVLYANIYHVGPSIGSIGTRAFPAAILGGLDSVLGAGIGGIIIGVVENLAGGYIGSGYKEIAGFVVVLIVLMFRPYGLFGERQIERV</sequence>
<dbReference type="InterPro" id="IPR001851">
    <property type="entry name" value="ABC_transp_permease"/>
</dbReference>
<protein>
    <submittedName>
        <fullName evidence="10">Branched-chain amino acid ABC transporter permease</fullName>
    </submittedName>
</protein>
<evidence type="ECO:0000256" key="7">
    <source>
        <dbReference type="ARBA" id="ARBA00023136"/>
    </source>
</evidence>
<evidence type="ECO:0000256" key="1">
    <source>
        <dbReference type="ARBA" id="ARBA00004651"/>
    </source>
</evidence>
<name>A0A964WRY9_9HYPH</name>
<organism evidence="10 11">
    <name type="scientific">Propylenella binzhouense</name>
    <dbReference type="NCBI Taxonomy" id="2555902"/>
    <lineage>
        <taxon>Bacteria</taxon>
        <taxon>Pseudomonadati</taxon>
        <taxon>Pseudomonadota</taxon>
        <taxon>Alphaproteobacteria</taxon>
        <taxon>Hyphomicrobiales</taxon>
        <taxon>Propylenellaceae</taxon>
        <taxon>Propylenella</taxon>
    </lineage>
</organism>
<feature type="transmembrane region" description="Helical" evidence="9">
    <location>
        <begin position="188"/>
        <end position="208"/>
    </location>
</feature>
<dbReference type="OrthoDB" id="9779023at2"/>
<reference evidence="10" key="1">
    <citation type="submission" date="2019-03" db="EMBL/GenBank/DDBJ databases">
        <title>Afifella sp. nov., isolated from activated sludge.</title>
        <authorList>
            <person name="Li Q."/>
            <person name="Liu Y."/>
        </authorList>
    </citation>
    <scope>NUCLEOTIDE SEQUENCE</scope>
    <source>
        <strain evidence="10">L72</strain>
    </source>
</reference>
<dbReference type="EMBL" id="SPKJ01000003">
    <property type="protein sequence ID" value="MYZ46414.1"/>
    <property type="molecule type" value="Genomic_DNA"/>
</dbReference>
<evidence type="ECO:0000256" key="8">
    <source>
        <dbReference type="ARBA" id="ARBA00037998"/>
    </source>
</evidence>
<feature type="transmembrane region" description="Helical" evidence="9">
    <location>
        <begin position="61"/>
        <end position="83"/>
    </location>
</feature>
<dbReference type="InterPro" id="IPR052157">
    <property type="entry name" value="BCAA_transport_permease"/>
</dbReference>
<dbReference type="AlphaFoldDB" id="A0A964WRY9"/>
<comment type="subcellular location">
    <subcellularLocation>
        <location evidence="1">Cell membrane</location>
        <topology evidence="1">Multi-pass membrane protein</topology>
    </subcellularLocation>
</comment>
<feature type="transmembrane region" description="Helical" evidence="9">
    <location>
        <begin position="228"/>
        <end position="252"/>
    </location>
</feature>
<evidence type="ECO:0000256" key="3">
    <source>
        <dbReference type="ARBA" id="ARBA00022475"/>
    </source>
</evidence>
<keyword evidence="6 9" id="KW-1133">Transmembrane helix</keyword>
<evidence type="ECO:0000313" key="10">
    <source>
        <dbReference type="EMBL" id="MYZ46414.1"/>
    </source>
</evidence>
<feature type="transmembrane region" description="Helical" evidence="9">
    <location>
        <begin position="264"/>
        <end position="282"/>
    </location>
</feature>
<evidence type="ECO:0000256" key="9">
    <source>
        <dbReference type="SAM" id="Phobius"/>
    </source>
</evidence>
<dbReference type="CDD" id="cd06582">
    <property type="entry name" value="TM_PBP1_LivH_like"/>
    <property type="match status" value="1"/>
</dbReference>
<keyword evidence="7 9" id="KW-0472">Membrane</keyword>
<dbReference type="GO" id="GO:0005886">
    <property type="term" value="C:plasma membrane"/>
    <property type="evidence" value="ECO:0007669"/>
    <property type="project" value="UniProtKB-SubCell"/>
</dbReference>
<proteinExistence type="inferred from homology"/>
<dbReference type="PANTHER" id="PTHR11795">
    <property type="entry name" value="BRANCHED-CHAIN AMINO ACID TRANSPORT SYSTEM PERMEASE PROTEIN LIVH"/>
    <property type="match status" value="1"/>
</dbReference>
<evidence type="ECO:0000256" key="2">
    <source>
        <dbReference type="ARBA" id="ARBA00022448"/>
    </source>
</evidence>
<evidence type="ECO:0000256" key="4">
    <source>
        <dbReference type="ARBA" id="ARBA00022692"/>
    </source>
</evidence>
<dbReference type="Proteomes" id="UP000773614">
    <property type="component" value="Unassembled WGS sequence"/>
</dbReference>
<accession>A0A964WRY9</accession>
<keyword evidence="11" id="KW-1185">Reference proteome</keyword>
<keyword evidence="2" id="KW-0813">Transport</keyword>
<dbReference type="Pfam" id="PF02653">
    <property type="entry name" value="BPD_transp_2"/>
    <property type="match status" value="1"/>
</dbReference>
<feature type="transmembrane region" description="Helical" evidence="9">
    <location>
        <begin position="6"/>
        <end position="27"/>
    </location>
</feature>
<comment type="similarity">
    <text evidence="8">Belongs to the binding-protein-dependent transport system permease family. LivHM subfamily.</text>
</comment>
<comment type="caution">
    <text evidence="10">The sequence shown here is derived from an EMBL/GenBank/DDBJ whole genome shotgun (WGS) entry which is preliminary data.</text>
</comment>
<keyword evidence="4 9" id="KW-0812">Transmembrane</keyword>
<feature type="transmembrane region" description="Helical" evidence="9">
    <location>
        <begin position="34"/>
        <end position="55"/>
    </location>
</feature>
<keyword evidence="5" id="KW-0029">Amino-acid transport</keyword>
<dbReference type="RefSeq" id="WP_161138761.1">
    <property type="nucleotide sequence ID" value="NZ_SPKJ01000003.1"/>
</dbReference>
<evidence type="ECO:0000256" key="5">
    <source>
        <dbReference type="ARBA" id="ARBA00022970"/>
    </source>
</evidence>
<keyword evidence="3" id="KW-1003">Cell membrane</keyword>
<evidence type="ECO:0000256" key="6">
    <source>
        <dbReference type="ARBA" id="ARBA00022989"/>
    </source>
</evidence>
<gene>
    <name evidence="10" type="ORF">E4O86_01595</name>
</gene>
<evidence type="ECO:0000313" key="11">
    <source>
        <dbReference type="Proteomes" id="UP000773614"/>
    </source>
</evidence>
<feature type="transmembrane region" description="Helical" evidence="9">
    <location>
        <begin position="134"/>
        <end position="159"/>
    </location>
</feature>
<dbReference type="GO" id="GO:0006865">
    <property type="term" value="P:amino acid transport"/>
    <property type="evidence" value="ECO:0007669"/>
    <property type="project" value="UniProtKB-KW"/>
</dbReference>
<feature type="transmembrane region" description="Helical" evidence="9">
    <location>
        <begin position="95"/>
        <end position="114"/>
    </location>
</feature>